<keyword evidence="3" id="KW-1185">Reference proteome</keyword>
<dbReference type="Proteomes" id="UP000800200">
    <property type="component" value="Unassembled WGS sequence"/>
</dbReference>
<feature type="compositionally biased region" description="Basic and acidic residues" evidence="1">
    <location>
        <begin position="75"/>
        <end position="92"/>
    </location>
</feature>
<evidence type="ECO:0000313" key="3">
    <source>
        <dbReference type="Proteomes" id="UP000800200"/>
    </source>
</evidence>
<dbReference type="EMBL" id="ML994637">
    <property type="protein sequence ID" value="KAF2184639.1"/>
    <property type="molecule type" value="Genomic_DNA"/>
</dbReference>
<sequence>MSTVPAGLRTQRLSPKNNTLQMAPDFVRGFELDWLAIYLGKDQHPKAPDNWLDGHWLLAKGCDIRKSTLPPEQQDELRDRLDDLSKEPREERGDARIFNSNSIWICGATVECDIAFKV</sequence>
<name>A0A6A6E240_9PEZI</name>
<evidence type="ECO:0000313" key="2">
    <source>
        <dbReference type="EMBL" id="KAF2184639.1"/>
    </source>
</evidence>
<protein>
    <submittedName>
        <fullName evidence="2">Uncharacterized protein</fullName>
    </submittedName>
</protein>
<proteinExistence type="predicted"/>
<dbReference type="AlphaFoldDB" id="A0A6A6E240"/>
<feature type="region of interest" description="Disordered" evidence="1">
    <location>
        <begin position="68"/>
        <end position="92"/>
    </location>
</feature>
<gene>
    <name evidence="2" type="ORF">K469DRAFT_781220</name>
</gene>
<organism evidence="2 3">
    <name type="scientific">Zopfia rhizophila CBS 207.26</name>
    <dbReference type="NCBI Taxonomy" id="1314779"/>
    <lineage>
        <taxon>Eukaryota</taxon>
        <taxon>Fungi</taxon>
        <taxon>Dikarya</taxon>
        <taxon>Ascomycota</taxon>
        <taxon>Pezizomycotina</taxon>
        <taxon>Dothideomycetes</taxon>
        <taxon>Dothideomycetes incertae sedis</taxon>
        <taxon>Zopfiaceae</taxon>
        <taxon>Zopfia</taxon>
    </lineage>
</organism>
<evidence type="ECO:0000256" key="1">
    <source>
        <dbReference type="SAM" id="MobiDB-lite"/>
    </source>
</evidence>
<accession>A0A6A6E240</accession>
<reference evidence="2" key="1">
    <citation type="journal article" date="2020" name="Stud. Mycol.">
        <title>101 Dothideomycetes genomes: a test case for predicting lifestyles and emergence of pathogens.</title>
        <authorList>
            <person name="Haridas S."/>
            <person name="Albert R."/>
            <person name="Binder M."/>
            <person name="Bloem J."/>
            <person name="Labutti K."/>
            <person name="Salamov A."/>
            <person name="Andreopoulos B."/>
            <person name="Baker S."/>
            <person name="Barry K."/>
            <person name="Bills G."/>
            <person name="Bluhm B."/>
            <person name="Cannon C."/>
            <person name="Castanera R."/>
            <person name="Culley D."/>
            <person name="Daum C."/>
            <person name="Ezra D."/>
            <person name="Gonzalez J."/>
            <person name="Henrissat B."/>
            <person name="Kuo A."/>
            <person name="Liang C."/>
            <person name="Lipzen A."/>
            <person name="Lutzoni F."/>
            <person name="Magnuson J."/>
            <person name="Mondo S."/>
            <person name="Nolan M."/>
            <person name="Ohm R."/>
            <person name="Pangilinan J."/>
            <person name="Park H.-J."/>
            <person name="Ramirez L."/>
            <person name="Alfaro M."/>
            <person name="Sun H."/>
            <person name="Tritt A."/>
            <person name="Yoshinaga Y."/>
            <person name="Zwiers L.-H."/>
            <person name="Turgeon B."/>
            <person name="Goodwin S."/>
            <person name="Spatafora J."/>
            <person name="Crous P."/>
            <person name="Grigoriev I."/>
        </authorList>
    </citation>
    <scope>NUCLEOTIDE SEQUENCE</scope>
    <source>
        <strain evidence="2">CBS 207.26</strain>
    </source>
</reference>